<sequence length="285" mass="33182">MSFKLIHFILKERSILKLNLLMKKFQKVNIKMIKLTKNTEFTAPHPDAEYLVLAKTPDWLCKKYKINQEDTITRIVGHIPATADSEPEYIIKTVGRALKDSETVKMALDLRFPEVTIGGIVKGQGPLVQRFLLGGPNPSTPLVLSKASKTRMKILRKMEKEKERNRTGRRIMTRKTIEREKRKNEMMEREKMERRKMECLSFAFQCTYCGHQSNRLTSLKEQEPRLIEADKYEEDAIPVTCPPPKKQPWAKITCKEPKLIDSEGKFAIPEDIAEEWLKFFKEMPT</sequence>
<accession>T1JTU9</accession>
<proteinExistence type="predicted"/>
<organism evidence="1 2">
    <name type="scientific">Tetranychus urticae</name>
    <name type="common">Two-spotted spider mite</name>
    <dbReference type="NCBI Taxonomy" id="32264"/>
    <lineage>
        <taxon>Eukaryota</taxon>
        <taxon>Metazoa</taxon>
        <taxon>Ecdysozoa</taxon>
        <taxon>Arthropoda</taxon>
        <taxon>Chelicerata</taxon>
        <taxon>Arachnida</taxon>
        <taxon>Acari</taxon>
        <taxon>Acariformes</taxon>
        <taxon>Trombidiformes</taxon>
        <taxon>Prostigmata</taxon>
        <taxon>Eleutherengona</taxon>
        <taxon>Raphignathae</taxon>
        <taxon>Tetranychoidea</taxon>
        <taxon>Tetranychidae</taxon>
        <taxon>Tetranychus</taxon>
    </lineage>
</organism>
<dbReference type="HOGENOM" id="CLU_047062_0_0_1"/>
<keyword evidence="2" id="KW-1185">Reference proteome</keyword>
<dbReference type="EnsemblMetazoa" id="tetur01g15470.1">
    <property type="protein sequence ID" value="tetur01g15470.1"/>
    <property type="gene ID" value="tetur01g15470"/>
</dbReference>
<name>T1JTU9_TETUR</name>
<protein>
    <submittedName>
        <fullName evidence="1">Uncharacterized protein</fullName>
    </submittedName>
</protein>
<evidence type="ECO:0000313" key="1">
    <source>
        <dbReference type="EnsemblMetazoa" id="tetur01g15470.1"/>
    </source>
</evidence>
<evidence type="ECO:0000313" key="2">
    <source>
        <dbReference type="Proteomes" id="UP000015104"/>
    </source>
</evidence>
<dbReference type="Proteomes" id="UP000015104">
    <property type="component" value="Unassembled WGS sequence"/>
</dbReference>
<reference evidence="2" key="1">
    <citation type="submission" date="2011-08" db="EMBL/GenBank/DDBJ databases">
        <authorList>
            <person name="Rombauts S."/>
        </authorList>
    </citation>
    <scope>NUCLEOTIDE SEQUENCE</scope>
    <source>
        <strain evidence="2">London</strain>
    </source>
</reference>
<reference evidence="1" key="2">
    <citation type="submission" date="2015-06" db="UniProtKB">
        <authorList>
            <consortium name="EnsemblMetazoa"/>
        </authorList>
    </citation>
    <scope>IDENTIFICATION</scope>
</reference>
<dbReference type="EMBL" id="CAEY01000486">
    <property type="status" value="NOT_ANNOTATED_CDS"/>
    <property type="molecule type" value="Genomic_DNA"/>
</dbReference>
<dbReference type="AlphaFoldDB" id="T1JTU9"/>